<evidence type="ECO:0000259" key="12">
    <source>
        <dbReference type="SMART" id="SM00845"/>
    </source>
</evidence>
<evidence type="ECO:0000256" key="1">
    <source>
        <dbReference type="ARBA" id="ARBA00005306"/>
    </source>
</evidence>
<dbReference type="GO" id="GO:0006412">
    <property type="term" value="P:translation"/>
    <property type="evidence" value="ECO:0007669"/>
    <property type="project" value="UniProtKB-UniRule"/>
</dbReference>
<dbReference type="InterPro" id="IPR003789">
    <property type="entry name" value="Asn/Gln_tRNA_amidoTrase-B-like"/>
</dbReference>
<evidence type="ECO:0000313" key="14">
    <source>
        <dbReference type="Proteomes" id="UP000247476"/>
    </source>
</evidence>
<dbReference type="GO" id="GO:0005524">
    <property type="term" value="F:ATP binding"/>
    <property type="evidence" value="ECO:0007669"/>
    <property type="project" value="UniProtKB-KW"/>
</dbReference>
<evidence type="ECO:0000256" key="6">
    <source>
        <dbReference type="ARBA" id="ARBA00022840"/>
    </source>
</evidence>
<dbReference type="InterPro" id="IPR017958">
    <property type="entry name" value="Gln-tRNA_amidoTrfase_suB_CS"/>
</dbReference>
<dbReference type="OrthoDB" id="9804078at2"/>
<reference evidence="13 14" key="1">
    <citation type="submission" date="2018-05" db="EMBL/GenBank/DDBJ databases">
        <title>Paenibacillus flagellatus sp. nov., isolated from selenium mineral soil.</title>
        <authorList>
            <person name="Dai X."/>
        </authorList>
    </citation>
    <scope>NUCLEOTIDE SEQUENCE [LARGE SCALE GENOMIC DNA]</scope>
    <source>
        <strain evidence="13 14">DXL2</strain>
    </source>
</reference>
<evidence type="ECO:0000256" key="4">
    <source>
        <dbReference type="ARBA" id="ARBA00022598"/>
    </source>
</evidence>
<evidence type="ECO:0000313" key="13">
    <source>
        <dbReference type="EMBL" id="PYI51636.1"/>
    </source>
</evidence>
<dbReference type="InterPro" id="IPR004413">
    <property type="entry name" value="GatB"/>
</dbReference>
<dbReference type="EMBL" id="QJVJ01000012">
    <property type="protein sequence ID" value="PYI51636.1"/>
    <property type="molecule type" value="Genomic_DNA"/>
</dbReference>
<dbReference type="GO" id="GO:0070681">
    <property type="term" value="P:glutaminyl-tRNAGln biosynthesis via transamidation"/>
    <property type="evidence" value="ECO:0007669"/>
    <property type="project" value="TreeGrafter"/>
</dbReference>
<dbReference type="AlphaFoldDB" id="A0A2V5KRT1"/>
<dbReference type="InterPro" id="IPR006075">
    <property type="entry name" value="Asn/Gln-tRNA_Trfase_suB/E_cat"/>
</dbReference>
<dbReference type="SMART" id="SM00845">
    <property type="entry name" value="GatB_Yqey"/>
    <property type="match status" value="1"/>
</dbReference>
<dbReference type="SUPFAM" id="SSF89095">
    <property type="entry name" value="GatB/YqeY motif"/>
    <property type="match status" value="1"/>
</dbReference>
<dbReference type="Gene3D" id="1.10.10.410">
    <property type="match status" value="1"/>
</dbReference>
<dbReference type="InterPro" id="IPR017959">
    <property type="entry name" value="Asn/Gln-tRNA_amidoTrfase_suB/E"/>
</dbReference>
<dbReference type="RefSeq" id="WP_110842757.1">
    <property type="nucleotide sequence ID" value="NZ_QJVJ01000012.1"/>
</dbReference>
<evidence type="ECO:0000256" key="8">
    <source>
        <dbReference type="ARBA" id="ARBA00024799"/>
    </source>
</evidence>
<gene>
    <name evidence="11" type="primary">gatB</name>
    <name evidence="13" type="ORF">DLM86_24835</name>
</gene>
<dbReference type="Pfam" id="PF02934">
    <property type="entry name" value="GatB_N"/>
    <property type="match status" value="1"/>
</dbReference>
<dbReference type="InterPro" id="IPR014746">
    <property type="entry name" value="Gln_synth/guanido_kin_cat_dom"/>
</dbReference>
<dbReference type="GO" id="GO:0050566">
    <property type="term" value="F:asparaginyl-tRNA synthase (glutamine-hydrolyzing) activity"/>
    <property type="evidence" value="ECO:0007669"/>
    <property type="project" value="RHEA"/>
</dbReference>
<dbReference type="NCBIfam" id="TIGR00133">
    <property type="entry name" value="gatB"/>
    <property type="match status" value="1"/>
</dbReference>
<evidence type="ECO:0000256" key="5">
    <source>
        <dbReference type="ARBA" id="ARBA00022741"/>
    </source>
</evidence>
<dbReference type="PANTHER" id="PTHR11659:SF0">
    <property type="entry name" value="GLUTAMYL-TRNA(GLN) AMIDOTRANSFERASE SUBUNIT B, MITOCHONDRIAL"/>
    <property type="match status" value="1"/>
</dbReference>
<dbReference type="FunFam" id="1.10.10.410:FF:000001">
    <property type="entry name" value="Aspartyl/glutamyl-tRNA(Asn/Gln) amidotransferase subunit B"/>
    <property type="match status" value="1"/>
</dbReference>
<feature type="domain" description="Asn/Gln amidotransferase" evidence="12">
    <location>
        <begin position="332"/>
        <end position="479"/>
    </location>
</feature>
<keyword evidence="6 11" id="KW-0067">ATP-binding</keyword>
<comment type="similarity">
    <text evidence="1 11">Belongs to the GatB/GatE family. GatB subfamily.</text>
</comment>
<dbReference type="PANTHER" id="PTHR11659">
    <property type="entry name" value="GLUTAMYL-TRNA GLN AMIDOTRANSFERASE SUBUNIT B MITOCHONDRIAL AND PROKARYOTIC PET112-RELATED"/>
    <property type="match status" value="1"/>
</dbReference>
<evidence type="ECO:0000256" key="11">
    <source>
        <dbReference type="HAMAP-Rule" id="MF_00121"/>
    </source>
</evidence>
<protein>
    <recommendedName>
        <fullName evidence="3 11">Aspartyl/glutamyl-tRNA(Asn/Gln) amidotransferase subunit B</fullName>
        <shortName evidence="11">Asp/Glu-ADT subunit B</shortName>
        <ecNumber evidence="11">6.3.5.-</ecNumber>
    </recommendedName>
</protein>
<dbReference type="NCBIfam" id="NF004012">
    <property type="entry name" value="PRK05477.1-2"/>
    <property type="match status" value="1"/>
</dbReference>
<dbReference type="NCBIfam" id="NF004011">
    <property type="entry name" value="PRK05477.1-1"/>
    <property type="match status" value="1"/>
</dbReference>
<dbReference type="Gene3D" id="1.10.150.380">
    <property type="entry name" value="GatB domain, N-terminal subdomain"/>
    <property type="match status" value="1"/>
</dbReference>
<evidence type="ECO:0000256" key="2">
    <source>
        <dbReference type="ARBA" id="ARBA00011123"/>
    </source>
</evidence>
<dbReference type="NCBIfam" id="NF004014">
    <property type="entry name" value="PRK05477.1-4"/>
    <property type="match status" value="1"/>
</dbReference>
<dbReference type="InterPro" id="IPR042114">
    <property type="entry name" value="GatB_C_1"/>
</dbReference>
<dbReference type="InterPro" id="IPR018027">
    <property type="entry name" value="Asn/Gln_amidotransferase"/>
</dbReference>
<comment type="caution">
    <text evidence="13">The sequence shown here is derived from an EMBL/GenBank/DDBJ whole genome shotgun (WGS) entry which is preliminary data.</text>
</comment>
<keyword evidence="5 11" id="KW-0547">Nucleotide-binding</keyword>
<proteinExistence type="inferred from homology"/>
<dbReference type="GO" id="GO:0016740">
    <property type="term" value="F:transferase activity"/>
    <property type="evidence" value="ECO:0007669"/>
    <property type="project" value="UniProtKB-KW"/>
</dbReference>
<keyword evidence="4 11" id="KW-0436">Ligase</keyword>
<accession>A0A2V5KRT1</accession>
<comment type="catalytic activity">
    <reaction evidence="9 11">
        <text>L-aspartyl-tRNA(Asn) + L-glutamine + ATP + H2O = L-asparaginyl-tRNA(Asn) + L-glutamate + ADP + phosphate + 2 H(+)</text>
        <dbReference type="Rhea" id="RHEA:14513"/>
        <dbReference type="Rhea" id="RHEA-COMP:9674"/>
        <dbReference type="Rhea" id="RHEA-COMP:9677"/>
        <dbReference type="ChEBI" id="CHEBI:15377"/>
        <dbReference type="ChEBI" id="CHEBI:15378"/>
        <dbReference type="ChEBI" id="CHEBI:29985"/>
        <dbReference type="ChEBI" id="CHEBI:30616"/>
        <dbReference type="ChEBI" id="CHEBI:43474"/>
        <dbReference type="ChEBI" id="CHEBI:58359"/>
        <dbReference type="ChEBI" id="CHEBI:78515"/>
        <dbReference type="ChEBI" id="CHEBI:78516"/>
        <dbReference type="ChEBI" id="CHEBI:456216"/>
    </reaction>
</comment>
<evidence type="ECO:0000256" key="7">
    <source>
        <dbReference type="ARBA" id="ARBA00022917"/>
    </source>
</evidence>
<sequence>MHVTDKQFETVIGLEVHVELHTNTKIFCGCSTEFGAPPNTHTCPVCLGHPGVLPVLNRQAVEYAMKAAMAINCEVATHSKFDRKNYFYPDSPKAYQISQYDQPIGQNGWIDIEVNGRTKRIGITRLHLEEDAGKLTHVDGGYASLVDFNRVGTPLLEIVSEPDIRSPEEARAYLEKLKAIIQYCDVSDVKMEEGSLRCDANISLRPYGQEKFGTKAELKNMNSFRGVQRGLEYEEKRQAEVLSGGGVVVQETRRWDEAQGKTVSMRGKEEAHDYRYFPDPDLVRLYIDDEWKARVRATIPELPDARKARYTEQLGLPAYDAEVITSSKELADLFEESLGYTKDAKAVSNWIMGDLLGYLNANGLEIDAVRITGQGLGEMIGLIEKGTISGKIAKTVFKEMLVSGKRPEQIVEEQGLVQISDEGAIRAIVDKVVEANPQSVADYKAGKEKAVGFLVGQVMRESKGKANPGLVNQLIVDRLKSE</sequence>
<dbReference type="FunFam" id="1.10.150.380:FF:000001">
    <property type="entry name" value="Aspartyl/glutamyl-tRNA(Asn/Gln) amidotransferase subunit B"/>
    <property type="match status" value="1"/>
</dbReference>
<evidence type="ECO:0000256" key="9">
    <source>
        <dbReference type="ARBA" id="ARBA00047380"/>
    </source>
</evidence>
<organism evidence="13 14">
    <name type="scientific">Paenibacillus flagellatus</name>
    <dbReference type="NCBI Taxonomy" id="2211139"/>
    <lineage>
        <taxon>Bacteria</taxon>
        <taxon>Bacillati</taxon>
        <taxon>Bacillota</taxon>
        <taxon>Bacilli</taxon>
        <taxon>Bacillales</taxon>
        <taxon>Paenibacillaceae</taxon>
        <taxon>Paenibacillus</taxon>
    </lineage>
</organism>
<keyword evidence="13" id="KW-0808">Transferase</keyword>
<dbReference type="SUPFAM" id="SSF55931">
    <property type="entry name" value="Glutamine synthetase/guanido kinase"/>
    <property type="match status" value="1"/>
</dbReference>
<keyword evidence="7 11" id="KW-0648">Protein biosynthesis</keyword>
<comment type="subunit">
    <text evidence="2 11">Heterotrimer of A, B and C subunits.</text>
</comment>
<evidence type="ECO:0000256" key="3">
    <source>
        <dbReference type="ARBA" id="ARBA00016923"/>
    </source>
</evidence>
<dbReference type="Pfam" id="PF02637">
    <property type="entry name" value="GatB_Yqey"/>
    <property type="match status" value="1"/>
</dbReference>
<keyword evidence="14" id="KW-1185">Reference proteome</keyword>
<dbReference type="Proteomes" id="UP000247476">
    <property type="component" value="Unassembled WGS sequence"/>
</dbReference>
<dbReference type="InterPro" id="IPR023168">
    <property type="entry name" value="GatB_Yqey_C_2"/>
</dbReference>
<comment type="catalytic activity">
    <reaction evidence="10 11">
        <text>L-glutamyl-tRNA(Gln) + L-glutamine + ATP + H2O = L-glutaminyl-tRNA(Gln) + L-glutamate + ADP + phosphate + H(+)</text>
        <dbReference type="Rhea" id="RHEA:17521"/>
        <dbReference type="Rhea" id="RHEA-COMP:9681"/>
        <dbReference type="Rhea" id="RHEA-COMP:9684"/>
        <dbReference type="ChEBI" id="CHEBI:15377"/>
        <dbReference type="ChEBI" id="CHEBI:15378"/>
        <dbReference type="ChEBI" id="CHEBI:29985"/>
        <dbReference type="ChEBI" id="CHEBI:30616"/>
        <dbReference type="ChEBI" id="CHEBI:43474"/>
        <dbReference type="ChEBI" id="CHEBI:58359"/>
        <dbReference type="ChEBI" id="CHEBI:78520"/>
        <dbReference type="ChEBI" id="CHEBI:78521"/>
        <dbReference type="ChEBI" id="CHEBI:456216"/>
    </reaction>
</comment>
<evidence type="ECO:0000256" key="10">
    <source>
        <dbReference type="ARBA" id="ARBA00047913"/>
    </source>
</evidence>
<comment type="function">
    <text evidence="8 11">Allows the formation of correctly charged Asn-tRNA(Asn) or Gln-tRNA(Gln) through the transamidation of misacylated Asp-tRNA(Asn) or Glu-tRNA(Gln) in organisms which lack either or both of asparaginyl-tRNA or glutaminyl-tRNA synthetases. The reaction takes place in the presence of glutamine and ATP through an activated phospho-Asp-tRNA(Asn) or phospho-Glu-tRNA(Gln).</text>
</comment>
<name>A0A2V5KRT1_9BACL</name>
<dbReference type="PROSITE" id="PS01234">
    <property type="entry name" value="GATB"/>
    <property type="match status" value="1"/>
</dbReference>
<dbReference type="GO" id="GO:0050567">
    <property type="term" value="F:glutaminyl-tRNA synthase (glutamine-hydrolyzing) activity"/>
    <property type="evidence" value="ECO:0007669"/>
    <property type="project" value="UniProtKB-UniRule"/>
</dbReference>
<dbReference type="HAMAP" id="MF_00121">
    <property type="entry name" value="GatB"/>
    <property type="match status" value="1"/>
</dbReference>
<dbReference type="EC" id="6.3.5.-" evidence="11"/>